<sequence>ISTHNKQRRFDTVIRRGGQLAEHSPCLRRRISDDVWPHLSHQTFTFGLIESHDRPRSADAVLFVHAKNKSKVL</sequence>
<gene>
    <name evidence="1" type="ORF">MYCIT1_LOCUS22361</name>
</gene>
<proteinExistence type="predicted"/>
<name>A0AAD2HJ05_9AGAR</name>
<evidence type="ECO:0000313" key="2">
    <source>
        <dbReference type="Proteomes" id="UP001295794"/>
    </source>
</evidence>
<dbReference type="AlphaFoldDB" id="A0AAD2HJ05"/>
<feature type="non-terminal residue" evidence="1">
    <location>
        <position position="1"/>
    </location>
</feature>
<comment type="caution">
    <text evidence="1">The sequence shown here is derived from an EMBL/GenBank/DDBJ whole genome shotgun (WGS) entry which is preliminary data.</text>
</comment>
<keyword evidence="2" id="KW-1185">Reference proteome</keyword>
<organism evidence="1 2">
    <name type="scientific">Mycena citricolor</name>
    <dbReference type="NCBI Taxonomy" id="2018698"/>
    <lineage>
        <taxon>Eukaryota</taxon>
        <taxon>Fungi</taxon>
        <taxon>Dikarya</taxon>
        <taxon>Basidiomycota</taxon>
        <taxon>Agaricomycotina</taxon>
        <taxon>Agaricomycetes</taxon>
        <taxon>Agaricomycetidae</taxon>
        <taxon>Agaricales</taxon>
        <taxon>Marasmiineae</taxon>
        <taxon>Mycenaceae</taxon>
        <taxon>Mycena</taxon>
    </lineage>
</organism>
<feature type="non-terminal residue" evidence="1">
    <location>
        <position position="73"/>
    </location>
</feature>
<evidence type="ECO:0000313" key="1">
    <source>
        <dbReference type="EMBL" id="CAK5274937.1"/>
    </source>
</evidence>
<protein>
    <submittedName>
        <fullName evidence="1">Uncharacterized protein</fullName>
    </submittedName>
</protein>
<accession>A0AAD2HJ05</accession>
<dbReference type="Proteomes" id="UP001295794">
    <property type="component" value="Unassembled WGS sequence"/>
</dbReference>
<reference evidence="1" key="1">
    <citation type="submission" date="2023-11" db="EMBL/GenBank/DDBJ databases">
        <authorList>
            <person name="De Vega J J."/>
            <person name="De Vega J J."/>
        </authorList>
    </citation>
    <scope>NUCLEOTIDE SEQUENCE</scope>
</reference>
<dbReference type="EMBL" id="CAVNYO010000403">
    <property type="protein sequence ID" value="CAK5274937.1"/>
    <property type="molecule type" value="Genomic_DNA"/>
</dbReference>